<dbReference type="GO" id="GO:0036297">
    <property type="term" value="P:interstrand cross-link repair"/>
    <property type="evidence" value="ECO:0007669"/>
    <property type="project" value="InterPro"/>
</dbReference>
<reference evidence="1 2" key="1">
    <citation type="journal article" date="2008" name="Nature">
        <title>The Trichoplax genome and the nature of placozoans.</title>
        <authorList>
            <person name="Srivastava M."/>
            <person name="Begovic E."/>
            <person name="Chapman J."/>
            <person name="Putnam N.H."/>
            <person name="Hellsten U."/>
            <person name="Kawashima T."/>
            <person name="Kuo A."/>
            <person name="Mitros T."/>
            <person name="Salamov A."/>
            <person name="Carpenter M.L."/>
            <person name="Signorovitch A.Y."/>
            <person name="Moreno M.A."/>
            <person name="Kamm K."/>
            <person name="Grimwood J."/>
            <person name="Schmutz J."/>
            <person name="Shapiro H."/>
            <person name="Grigoriev I.V."/>
            <person name="Buss L.W."/>
            <person name="Schierwater B."/>
            <person name="Dellaporta S.L."/>
            <person name="Rokhsar D.S."/>
        </authorList>
    </citation>
    <scope>NUCLEOTIDE SEQUENCE [LARGE SCALE GENOMIC DNA]</scope>
    <source>
        <strain evidence="1 2">Grell-BS-1999</strain>
    </source>
</reference>
<dbReference type="Pfam" id="PF11107">
    <property type="entry name" value="FANCF"/>
    <property type="match status" value="1"/>
</dbReference>
<protein>
    <submittedName>
        <fullName evidence="1">Uncharacterized protein</fullName>
    </submittedName>
</protein>
<sequence length="388" mass="44555">MDGSSRFISLRMEYLLDKFSSFWNILEASRSRKVAKWDETSLSHAIQWSQYIEEVCNHLRSKPNRPKINQQLFIRYSNNHLQETEPESMVLPSIEHFCNAELMLLKRLLGNENLTLELFQFLLERYLLNNGSQDKVESVVKIISEKCVNNALLEVASKIDAMISENSIHGMKEFSDTSLLKVTIEQNAKVLNQYIEYDTNHSITSREIFLLKKKALFHLTTKNTGIATITTALLQRYECKSESDADPCVQILTEFLIEYYSDGLQPGAVNAMPNESIRQALPDRHRELLMLSPVKLAKLASYCCQFFVVYIRILSKFACDQQPDNNSPSRNEGQQLAINHFQQLLKGPNNVTNPVKQVLTCLHHHGINYNLALDDLHKDVLINPMTSF</sequence>
<dbReference type="PANTHER" id="PTHR14449:SF2">
    <property type="entry name" value="FANCONI ANEMIA GROUP F PROTEIN"/>
    <property type="match status" value="1"/>
</dbReference>
<dbReference type="CTD" id="6754226"/>
<dbReference type="InterPro" id="IPR035428">
    <property type="entry name" value="FANCF"/>
</dbReference>
<dbReference type="GO" id="GO:0043240">
    <property type="term" value="C:Fanconi anaemia nuclear complex"/>
    <property type="evidence" value="ECO:0000318"/>
    <property type="project" value="GO_Central"/>
</dbReference>
<keyword evidence="2" id="KW-1185">Reference proteome</keyword>
<dbReference type="AlphaFoldDB" id="B3RWE4"/>
<evidence type="ECO:0000313" key="1">
    <source>
        <dbReference type="EMBL" id="EDV24676.1"/>
    </source>
</evidence>
<dbReference type="GO" id="GO:0006974">
    <property type="term" value="P:DNA damage response"/>
    <property type="evidence" value="ECO:0000318"/>
    <property type="project" value="GO_Central"/>
</dbReference>
<dbReference type="GeneID" id="6754226"/>
<proteinExistence type="predicted"/>
<gene>
    <name evidence="1" type="ORF">TRIADDRAFT_56719</name>
</gene>
<dbReference type="RefSeq" id="XP_002112566.1">
    <property type="nucleotide sequence ID" value="XM_002112530.1"/>
</dbReference>
<evidence type="ECO:0000313" key="2">
    <source>
        <dbReference type="Proteomes" id="UP000009022"/>
    </source>
</evidence>
<dbReference type="InParanoid" id="B3RWE4"/>
<organism evidence="1 2">
    <name type="scientific">Trichoplax adhaerens</name>
    <name type="common">Trichoplax reptans</name>
    <dbReference type="NCBI Taxonomy" id="10228"/>
    <lineage>
        <taxon>Eukaryota</taxon>
        <taxon>Metazoa</taxon>
        <taxon>Placozoa</taxon>
        <taxon>Uniplacotomia</taxon>
        <taxon>Trichoplacea</taxon>
        <taxon>Trichoplacidae</taxon>
        <taxon>Trichoplax</taxon>
    </lineage>
</organism>
<dbReference type="PhylomeDB" id="B3RWE4"/>
<name>B3RWE4_TRIAD</name>
<dbReference type="STRING" id="10228.B3RWE4"/>
<dbReference type="HOGENOM" id="CLU_712375_0_0_1"/>
<dbReference type="PANTHER" id="PTHR14449">
    <property type="entry name" value="FANCONI ANEMIA GROUP F PROTEIN FANCF"/>
    <property type="match status" value="1"/>
</dbReference>
<dbReference type="Proteomes" id="UP000009022">
    <property type="component" value="Unassembled WGS sequence"/>
</dbReference>
<dbReference type="EMBL" id="DS985245">
    <property type="protein sequence ID" value="EDV24676.1"/>
    <property type="molecule type" value="Genomic_DNA"/>
</dbReference>
<accession>B3RWE4</accession>
<dbReference type="KEGG" id="tad:TRIADDRAFT_56719"/>